<keyword evidence="11" id="KW-0443">Lipid metabolism</keyword>
<dbReference type="PANTHER" id="PTHR34299:SF1">
    <property type="entry name" value="DIACYLGLYCEROL KINASE"/>
    <property type="match status" value="1"/>
</dbReference>
<keyword evidence="12 19" id="KW-0472">Membrane</keyword>
<keyword evidence="14" id="KW-1208">Phospholipid metabolism</keyword>
<dbReference type="Proteomes" id="UP000230405">
    <property type="component" value="Unassembled WGS sequence"/>
</dbReference>
<dbReference type="GO" id="GO:0016301">
    <property type="term" value="F:kinase activity"/>
    <property type="evidence" value="ECO:0007669"/>
    <property type="project" value="UniProtKB-KW"/>
</dbReference>
<comment type="caution">
    <text evidence="20">The sequence shown here is derived from an EMBL/GenBank/DDBJ whole genome shotgun (WGS) entry which is preliminary data.</text>
</comment>
<dbReference type="GO" id="GO:0005524">
    <property type="term" value="F:ATP binding"/>
    <property type="evidence" value="ECO:0007669"/>
    <property type="project" value="UniProtKB-KW"/>
</dbReference>
<dbReference type="InterPro" id="IPR033717">
    <property type="entry name" value="UDPK"/>
</dbReference>
<dbReference type="InterPro" id="IPR000829">
    <property type="entry name" value="DAGK"/>
</dbReference>
<evidence type="ECO:0000256" key="16">
    <source>
        <dbReference type="PIRSR" id="PIRSR600829-2"/>
    </source>
</evidence>
<keyword evidence="18" id="KW-0479">Metal-binding</keyword>
<evidence type="ECO:0000256" key="14">
    <source>
        <dbReference type="ARBA" id="ARBA00023264"/>
    </source>
</evidence>
<keyword evidence="3" id="KW-1003">Cell membrane</keyword>
<comment type="subcellular location">
    <subcellularLocation>
        <location evidence="1">Cell membrane</location>
        <topology evidence="1">Multi-pass membrane protein</topology>
    </subcellularLocation>
</comment>
<evidence type="ECO:0000256" key="8">
    <source>
        <dbReference type="ARBA" id="ARBA00022777"/>
    </source>
</evidence>
<evidence type="ECO:0000313" key="20">
    <source>
        <dbReference type="EMBL" id="PIZ98480.1"/>
    </source>
</evidence>
<evidence type="ECO:0000256" key="4">
    <source>
        <dbReference type="ARBA" id="ARBA00022516"/>
    </source>
</evidence>
<evidence type="ECO:0000256" key="12">
    <source>
        <dbReference type="ARBA" id="ARBA00023136"/>
    </source>
</evidence>
<evidence type="ECO:0000313" key="21">
    <source>
        <dbReference type="Proteomes" id="UP000230405"/>
    </source>
</evidence>
<feature type="binding site" evidence="17">
    <location>
        <begin position="87"/>
        <end position="88"/>
    </location>
    <ligand>
        <name>ATP</name>
        <dbReference type="ChEBI" id="CHEBI:30616"/>
    </ligand>
</feature>
<keyword evidence="8 20" id="KW-0418">Kinase</keyword>
<dbReference type="GO" id="GO:0005886">
    <property type="term" value="C:plasma membrane"/>
    <property type="evidence" value="ECO:0007669"/>
    <property type="project" value="UniProtKB-SubCell"/>
</dbReference>
<protein>
    <submittedName>
        <fullName evidence="20">Diacylglycerol kinase</fullName>
    </submittedName>
</protein>
<comment type="similarity">
    <text evidence="2">Belongs to the bacterial diacylglycerol kinase family.</text>
</comment>
<evidence type="ECO:0000256" key="2">
    <source>
        <dbReference type="ARBA" id="ARBA00005967"/>
    </source>
</evidence>
<organism evidence="20 21">
    <name type="scientific">Candidatus Komeilibacteria bacterium CG_4_10_14_0_2_um_filter_37_10</name>
    <dbReference type="NCBI Taxonomy" id="1974470"/>
    <lineage>
        <taxon>Bacteria</taxon>
        <taxon>Candidatus Komeiliibacteriota</taxon>
    </lineage>
</organism>
<dbReference type="Pfam" id="PF01219">
    <property type="entry name" value="DAGK_prokar"/>
    <property type="match status" value="1"/>
</dbReference>
<reference evidence="21" key="1">
    <citation type="submission" date="2017-09" db="EMBL/GenBank/DDBJ databases">
        <title>Depth-based differentiation of microbial function through sediment-hosted aquifers and enrichment of novel symbionts in the deep terrestrial subsurface.</title>
        <authorList>
            <person name="Probst A.J."/>
            <person name="Ladd B."/>
            <person name="Jarett J.K."/>
            <person name="Geller-Mcgrath D.E."/>
            <person name="Sieber C.M.K."/>
            <person name="Emerson J.B."/>
            <person name="Anantharaman K."/>
            <person name="Thomas B.C."/>
            <person name="Malmstrom R."/>
            <person name="Stieglmeier M."/>
            <person name="Klingl A."/>
            <person name="Woyke T."/>
            <person name="Ryan C.M."/>
            <person name="Banfield J.F."/>
        </authorList>
    </citation>
    <scope>NUCLEOTIDE SEQUENCE [LARGE SCALE GENOMIC DNA]</scope>
</reference>
<keyword evidence="6 19" id="KW-0812">Transmembrane</keyword>
<feature type="binding site" evidence="18">
    <location>
        <position position="69"/>
    </location>
    <ligand>
        <name>a divalent metal cation</name>
        <dbReference type="ChEBI" id="CHEBI:60240"/>
    </ligand>
</feature>
<feature type="binding site" evidence="17">
    <location>
        <position position="69"/>
    </location>
    <ligand>
        <name>ATP</name>
        <dbReference type="ChEBI" id="CHEBI:30616"/>
    </ligand>
</feature>
<feature type="transmembrane region" description="Helical" evidence="19">
    <location>
        <begin position="89"/>
        <end position="113"/>
    </location>
</feature>
<sequence>MNFNKSLKRAILGIKIVWQSESNFRIEVCLALLVVIMMIVLPTTYLENAVLLLLIGIVLVLEILNSTWERIIDLLKPRLNHYVGAIKDMLAASVLLAAILSIIIGIIIFSRYFF</sequence>
<keyword evidence="9 17" id="KW-0067">ATP-binding</keyword>
<dbReference type="AlphaFoldDB" id="A0A2M7VDW8"/>
<dbReference type="Gene3D" id="1.10.287.3610">
    <property type="match status" value="1"/>
</dbReference>
<evidence type="ECO:0000256" key="9">
    <source>
        <dbReference type="ARBA" id="ARBA00022840"/>
    </source>
</evidence>
<feature type="binding site" evidence="16">
    <location>
        <position position="62"/>
    </location>
    <ligand>
        <name>substrate</name>
    </ligand>
</feature>
<evidence type="ECO:0000256" key="5">
    <source>
        <dbReference type="ARBA" id="ARBA00022679"/>
    </source>
</evidence>
<dbReference type="GO" id="GO:0008654">
    <property type="term" value="P:phospholipid biosynthetic process"/>
    <property type="evidence" value="ECO:0007669"/>
    <property type="project" value="UniProtKB-KW"/>
</dbReference>
<evidence type="ECO:0000256" key="15">
    <source>
        <dbReference type="PIRSR" id="PIRSR600829-1"/>
    </source>
</evidence>
<dbReference type="PANTHER" id="PTHR34299">
    <property type="entry name" value="DIACYLGLYCEROL KINASE"/>
    <property type="match status" value="1"/>
</dbReference>
<dbReference type="GO" id="GO:0046872">
    <property type="term" value="F:metal ion binding"/>
    <property type="evidence" value="ECO:0007669"/>
    <property type="project" value="UniProtKB-KW"/>
</dbReference>
<evidence type="ECO:0000256" key="3">
    <source>
        <dbReference type="ARBA" id="ARBA00022475"/>
    </source>
</evidence>
<evidence type="ECO:0000256" key="17">
    <source>
        <dbReference type="PIRSR" id="PIRSR600829-3"/>
    </source>
</evidence>
<keyword evidence="4" id="KW-0444">Lipid biosynthesis</keyword>
<evidence type="ECO:0000256" key="19">
    <source>
        <dbReference type="SAM" id="Phobius"/>
    </source>
</evidence>
<feature type="transmembrane region" description="Helical" evidence="19">
    <location>
        <begin position="24"/>
        <end position="43"/>
    </location>
</feature>
<keyword evidence="7 17" id="KW-0547">Nucleotide-binding</keyword>
<keyword evidence="5" id="KW-0808">Transferase</keyword>
<comment type="cofactor">
    <cofactor evidence="18">
        <name>Mg(2+)</name>
        <dbReference type="ChEBI" id="CHEBI:18420"/>
    </cofactor>
    <text evidence="18">Mn(2+), Zn(2+), Cd(2+) and Co(2+) support activity to lesser extents.</text>
</comment>
<evidence type="ECO:0000256" key="10">
    <source>
        <dbReference type="ARBA" id="ARBA00022989"/>
    </source>
</evidence>
<feature type="transmembrane region" description="Helical" evidence="19">
    <location>
        <begin position="49"/>
        <end position="68"/>
    </location>
</feature>
<dbReference type="InterPro" id="IPR036945">
    <property type="entry name" value="DAGK_sf"/>
</dbReference>
<gene>
    <name evidence="20" type="ORF">COX77_04385</name>
</gene>
<dbReference type="EMBL" id="PFPO01000085">
    <property type="protein sequence ID" value="PIZ98480.1"/>
    <property type="molecule type" value="Genomic_DNA"/>
</dbReference>
<evidence type="ECO:0000256" key="1">
    <source>
        <dbReference type="ARBA" id="ARBA00004651"/>
    </source>
</evidence>
<feature type="binding site" evidence="17">
    <location>
        <position position="21"/>
    </location>
    <ligand>
        <name>ATP</name>
        <dbReference type="ChEBI" id="CHEBI:30616"/>
    </ligand>
</feature>
<name>A0A2M7VDW8_9BACT</name>
<keyword evidence="18" id="KW-0460">Magnesium</keyword>
<feature type="binding site" evidence="18">
    <location>
        <position position="21"/>
    </location>
    <ligand>
        <name>a divalent metal cation</name>
        <dbReference type="ChEBI" id="CHEBI:60240"/>
    </ligand>
</feature>
<dbReference type="CDD" id="cd14265">
    <property type="entry name" value="UDPK_IM_like"/>
    <property type="match status" value="1"/>
</dbReference>
<evidence type="ECO:0000256" key="18">
    <source>
        <dbReference type="PIRSR" id="PIRSR600829-4"/>
    </source>
</evidence>
<accession>A0A2M7VDW8</accession>
<evidence type="ECO:0000256" key="11">
    <source>
        <dbReference type="ARBA" id="ARBA00023098"/>
    </source>
</evidence>
<keyword evidence="10 19" id="KW-1133">Transmembrane helix</keyword>
<proteinExistence type="inferred from homology"/>
<evidence type="ECO:0000256" key="7">
    <source>
        <dbReference type="ARBA" id="ARBA00022741"/>
    </source>
</evidence>
<keyword evidence="13" id="KW-0594">Phospholipid biosynthesis</keyword>
<evidence type="ECO:0000256" key="13">
    <source>
        <dbReference type="ARBA" id="ARBA00023209"/>
    </source>
</evidence>
<evidence type="ECO:0000256" key="6">
    <source>
        <dbReference type="ARBA" id="ARBA00022692"/>
    </source>
</evidence>
<feature type="active site" description="Proton acceptor" evidence="15">
    <location>
        <position position="62"/>
    </location>
</feature>